<keyword evidence="1" id="KW-0479">Metal-binding</keyword>
<evidence type="ECO:0000256" key="1">
    <source>
        <dbReference type="ARBA" id="ARBA00022723"/>
    </source>
</evidence>
<organism evidence="4 5">
    <name type="scientific">Nitzschia inconspicua</name>
    <dbReference type="NCBI Taxonomy" id="303405"/>
    <lineage>
        <taxon>Eukaryota</taxon>
        <taxon>Sar</taxon>
        <taxon>Stramenopiles</taxon>
        <taxon>Ochrophyta</taxon>
        <taxon>Bacillariophyta</taxon>
        <taxon>Bacillariophyceae</taxon>
        <taxon>Bacillariophycidae</taxon>
        <taxon>Bacillariales</taxon>
        <taxon>Bacillariaceae</taxon>
        <taxon>Nitzschia</taxon>
    </lineage>
</organism>
<gene>
    <name evidence="4" type="ORF">IV203_038377</name>
</gene>
<dbReference type="InterPro" id="IPR020549">
    <property type="entry name" value="YbeY_CS"/>
</dbReference>
<dbReference type="Proteomes" id="UP000693970">
    <property type="component" value="Unassembled WGS sequence"/>
</dbReference>
<comment type="caution">
    <text evidence="4">The sequence shown here is derived from an EMBL/GenBank/DDBJ whole genome shotgun (WGS) entry which is preliminary data.</text>
</comment>
<reference evidence="4" key="2">
    <citation type="submission" date="2021-04" db="EMBL/GenBank/DDBJ databases">
        <authorList>
            <person name="Podell S."/>
        </authorList>
    </citation>
    <scope>NUCLEOTIDE SEQUENCE</scope>
    <source>
        <strain evidence="4">Hildebrandi</strain>
    </source>
</reference>
<reference evidence="4" key="1">
    <citation type="journal article" date="2021" name="Sci. Rep.">
        <title>Diploid genomic architecture of Nitzschia inconspicua, an elite biomass production diatom.</title>
        <authorList>
            <person name="Oliver A."/>
            <person name="Podell S."/>
            <person name="Pinowska A."/>
            <person name="Traller J.C."/>
            <person name="Smith S.R."/>
            <person name="McClure R."/>
            <person name="Beliaev A."/>
            <person name="Bohutskyi P."/>
            <person name="Hill E.A."/>
            <person name="Rabines A."/>
            <person name="Zheng H."/>
            <person name="Allen L.Z."/>
            <person name="Kuo A."/>
            <person name="Grigoriev I.V."/>
            <person name="Allen A.E."/>
            <person name="Hazlebeck D."/>
            <person name="Allen E.E."/>
        </authorList>
    </citation>
    <scope>NUCLEOTIDE SEQUENCE</scope>
    <source>
        <strain evidence="4">Hildebrandi</strain>
    </source>
</reference>
<dbReference type="HAMAP" id="MF_00009">
    <property type="entry name" value="Endoribonucl_YbeY"/>
    <property type="match status" value="1"/>
</dbReference>
<dbReference type="AlphaFoldDB" id="A0A9K3Q1V0"/>
<dbReference type="GO" id="GO:0004222">
    <property type="term" value="F:metalloendopeptidase activity"/>
    <property type="evidence" value="ECO:0007669"/>
    <property type="project" value="InterPro"/>
</dbReference>
<dbReference type="OrthoDB" id="27226at2759"/>
<dbReference type="PANTHER" id="PTHR46986:SF1">
    <property type="entry name" value="ENDORIBONUCLEASE YBEY, CHLOROPLASTIC"/>
    <property type="match status" value="1"/>
</dbReference>
<dbReference type="NCBIfam" id="TIGR00043">
    <property type="entry name" value="rRNA maturation RNase YbeY"/>
    <property type="match status" value="2"/>
</dbReference>
<dbReference type="GO" id="GO:0046872">
    <property type="term" value="F:metal ion binding"/>
    <property type="evidence" value="ECO:0007669"/>
    <property type="project" value="UniProtKB-KW"/>
</dbReference>
<name>A0A9K3Q1V0_9STRA</name>
<dbReference type="EMBL" id="JAGRRH010000009">
    <property type="protein sequence ID" value="KAG7365174.1"/>
    <property type="molecule type" value="Genomic_DNA"/>
</dbReference>
<accession>A0A9K3Q1V0</accession>
<dbReference type="InterPro" id="IPR002036">
    <property type="entry name" value="YbeY"/>
</dbReference>
<dbReference type="Pfam" id="PF02130">
    <property type="entry name" value="YbeY"/>
    <property type="match status" value="2"/>
</dbReference>
<evidence type="ECO:0000256" key="3">
    <source>
        <dbReference type="SAM" id="MobiDB-lite"/>
    </source>
</evidence>
<protein>
    <submittedName>
        <fullName evidence="4">rRNA maturation RNase YbeY</fullName>
    </submittedName>
</protein>
<evidence type="ECO:0000313" key="4">
    <source>
        <dbReference type="EMBL" id="KAG7365174.1"/>
    </source>
</evidence>
<proteinExistence type="inferred from homology"/>
<feature type="compositionally biased region" description="Acidic residues" evidence="3">
    <location>
        <begin position="289"/>
        <end position="320"/>
    </location>
</feature>
<dbReference type="PANTHER" id="PTHR46986">
    <property type="entry name" value="ENDORIBONUCLEASE YBEY, CHLOROPLASTIC"/>
    <property type="match status" value="1"/>
</dbReference>
<sequence>MSQFAITSTKPTLIYPALVHPIGYQPQSSFKIESLHSRIPIQGNSGHCMFITSLKCWGRFSIGILLLIFLSLSSLDPTDSFQYPRVLLLSKTVRMRQPHAWRWRFATTNSLQRVQPGLLSLSAIGTSSGRDVIAAPWRNNASHLPTLSPYHYQFPSVRLLPRSTSCTRFFGTKRGVPTNPPGTVAIYNDQTALPDIDEEALRQTIQRIAKLIGYETYDVTLLLVDDEEMRETNLETRNVDAPTDILSFPFHFARRPGLLEEPEFDIPDYYTLGDMMVCVPYVIRRCQEDAEDGDSSFDSDVEEEDEEEYDDAGVDGEDDDRGVSGAMATITNPETRIRMLLVHGMLHLVGYDHENDDEYLEMVQREEEILKELGEL</sequence>
<dbReference type="PROSITE" id="PS01306">
    <property type="entry name" value="UPF0054"/>
    <property type="match status" value="1"/>
</dbReference>
<dbReference type="GO" id="GO:0006364">
    <property type="term" value="P:rRNA processing"/>
    <property type="evidence" value="ECO:0007669"/>
    <property type="project" value="InterPro"/>
</dbReference>
<evidence type="ECO:0000256" key="2">
    <source>
        <dbReference type="ARBA" id="ARBA00022833"/>
    </source>
</evidence>
<feature type="region of interest" description="Disordered" evidence="3">
    <location>
        <begin position="289"/>
        <end position="323"/>
    </location>
</feature>
<keyword evidence="2" id="KW-0862">Zinc</keyword>
<evidence type="ECO:0000313" key="5">
    <source>
        <dbReference type="Proteomes" id="UP000693970"/>
    </source>
</evidence>
<keyword evidence="5" id="KW-1185">Reference proteome</keyword>